<protein>
    <recommendedName>
        <fullName evidence="2">LysM domain-containing protein</fullName>
    </recommendedName>
</protein>
<dbReference type="Pfam" id="PF01464">
    <property type="entry name" value="SLT"/>
    <property type="match status" value="1"/>
</dbReference>
<dbReference type="SUPFAM" id="SSF54106">
    <property type="entry name" value="LysM domain"/>
    <property type="match status" value="3"/>
</dbReference>
<dbReference type="Pfam" id="PF01476">
    <property type="entry name" value="LysM"/>
    <property type="match status" value="4"/>
</dbReference>
<gene>
    <name evidence="3" type="ORF">MB14_15295</name>
</gene>
<feature type="region of interest" description="Disordered" evidence="1">
    <location>
        <begin position="250"/>
        <end position="293"/>
    </location>
</feature>
<feature type="compositionally biased region" description="Basic and acidic residues" evidence="1">
    <location>
        <begin position="257"/>
        <end position="266"/>
    </location>
</feature>
<organism evidence="3 4">
    <name type="scientific">Roseivirga ehrenbergii (strain DSM 102268 / JCM 13514 / KCTC 12282 / NCIMB 14502 / KMM 6017)</name>
    <dbReference type="NCBI Taxonomy" id="279360"/>
    <lineage>
        <taxon>Bacteria</taxon>
        <taxon>Pseudomonadati</taxon>
        <taxon>Bacteroidota</taxon>
        <taxon>Cytophagia</taxon>
        <taxon>Cytophagales</taxon>
        <taxon>Roseivirgaceae</taxon>
        <taxon>Roseivirga</taxon>
    </lineage>
</organism>
<feature type="domain" description="LysM" evidence="2">
    <location>
        <begin position="379"/>
        <end position="423"/>
    </location>
</feature>
<dbReference type="SMART" id="SM00257">
    <property type="entry name" value="LysM"/>
    <property type="match status" value="4"/>
</dbReference>
<dbReference type="CDD" id="cd00118">
    <property type="entry name" value="LysM"/>
    <property type="match status" value="3"/>
</dbReference>
<dbReference type="InterPro" id="IPR008258">
    <property type="entry name" value="Transglycosylase_SLT_dom_1"/>
</dbReference>
<dbReference type="Gene3D" id="1.10.530.10">
    <property type="match status" value="1"/>
</dbReference>
<dbReference type="STRING" id="279360.MB14_15295"/>
<dbReference type="PANTHER" id="PTHR33734:SF22">
    <property type="entry name" value="MEMBRANE-BOUND LYTIC MUREIN TRANSGLYCOSYLASE D"/>
    <property type="match status" value="1"/>
</dbReference>
<proteinExistence type="predicted"/>
<accession>A0A150XP71</accession>
<dbReference type="Gene3D" id="3.10.350.10">
    <property type="entry name" value="LysM domain"/>
    <property type="match status" value="3"/>
</dbReference>
<dbReference type="CDD" id="cd16894">
    <property type="entry name" value="MltD-like"/>
    <property type="match status" value="1"/>
</dbReference>
<dbReference type="PROSITE" id="PS51782">
    <property type="entry name" value="LYSM"/>
    <property type="match status" value="3"/>
</dbReference>
<feature type="compositionally biased region" description="Polar residues" evidence="1">
    <location>
        <begin position="267"/>
        <end position="291"/>
    </location>
</feature>
<reference evidence="3" key="1">
    <citation type="submission" date="2016-01" db="EMBL/GenBank/DDBJ databases">
        <title>Genome sequencing of Roseivirga ehrenbergii KMM 6017.</title>
        <authorList>
            <person name="Selvaratnam C."/>
            <person name="Thevarajoo S."/>
            <person name="Goh K.M."/>
            <person name="Ee R."/>
            <person name="Chan K.-G."/>
            <person name="Chong C.S."/>
        </authorList>
    </citation>
    <scope>NUCLEOTIDE SEQUENCE [LARGE SCALE GENOMIC DNA]</scope>
    <source>
        <strain evidence="3">KMM 6017</strain>
    </source>
</reference>
<name>A0A150XP71_ROSEK</name>
<dbReference type="EMBL" id="LQZQ01000004">
    <property type="protein sequence ID" value="KYG80516.1"/>
    <property type="molecule type" value="Genomic_DNA"/>
</dbReference>
<sequence length="616" mass="70428">MVVPSEMEFAGVKLKITNSAKKEIEETLDLLTRSQYHFQLLVDRSNLYMGMVEEVLKNEGIPDDFKYLAIQEGQFVSDAVSTSNAVGFWQFKKASAQELGLRVDGVVDERKHIIASTVGATKYFKRSNFVFDNWLWSMQSYLQGLGGAQRSIPEKDYGAKKVEIDGKTHWYLKKYIAHKLAFQDYVGRGRKNPELQLATYEGRGKTLHDVSREVNVDLEELKNLNKWLVGSRIPDEKSYKVIYPVKSGSRPIAQNTEEPKREEVKKTTQSSQAGVTKQPTKESNSNRSTYSGVRPVEGNIGIFPRITGNIASAYEPDQIEMNGIDAIRARSNDNVKTLANRVGKSESKIRKYNDLGDNSRLKSGAYYYVKNKKNRGKVHYHIVQPGETLWSISQDYGIKYKKLLQKNRMREAEQLKVGRVLWLRFIRPANIPIEYTDVILPKDDPTPEDKMIKEVSPPEQPIKKQTQIIPEKKVKVEEEESVEEIEMAITKKALIATSSDTIITHVVQPKESFFAISQKYGIELDDIIDWNGLNVMDGLQINQELRLVVPKAYFLKKTDLKPTATVREIYHEVEKGETLWGISRKYGVTIENILKWNNKTDNNLDLGERLKILQDN</sequence>
<dbReference type="InterPro" id="IPR036779">
    <property type="entry name" value="LysM_dom_sf"/>
</dbReference>
<keyword evidence="4" id="KW-1185">Reference proteome</keyword>
<feature type="domain" description="LysM" evidence="2">
    <location>
        <begin position="503"/>
        <end position="547"/>
    </location>
</feature>
<evidence type="ECO:0000256" key="1">
    <source>
        <dbReference type="SAM" id="MobiDB-lite"/>
    </source>
</evidence>
<evidence type="ECO:0000259" key="2">
    <source>
        <dbReference type="PROSITE" id="PS51782"/>
    </source>
</evidence>
<dbReference type="AlphaFoldDB" id="A0A150XP71"/>
<dbReference type="SUPFAM" id="SSF53955">
    <property type="entry name" value="Lysozyme-like"/>
    <property type="match status" value="1"/>
</dbReference>
<dbReference type="InterPro" id="IPR023346">
    <property type="entry name" value="Lysozyme-like_dom_sf"/>
</dbReference>
<dbReference type="Proteomes" id="UP000075583">
    <property type="component" value="Unassembled WGS sequence"/>
</dbReference>
<dbReference type="InterPro" id="IPR018392">
    <property type="entry name" value="LysM"/>
</dbReference>
<evidence type="ECO:0000313" key="4">
    <source>
        <dbReference type="Proteomes" id="UP000075583"/>
    </source>
</evidence>
<dbReference type="PANTHER" id="PTHR33734">
    <property type="entry name" value="LYSM DOMAIN-CONTAINING GPI-ANCHORED PROTEIN 2"/>
    <property type="match status" value="1"/>
</dbReference>
<evidence type="ECO:0000313" key="3">
    <source>
        <dbReference type="EMBL" id="KYG80516.1"/>
    </source>
</evidence>
<feature type="domain" description="LysM" evidence="2">
    <location>
        <begin position="569"/>
        <end position="612"/>
    </location>
</feature>
<comment type="caution">
    <text evidence="3">The sequence shown here is derived from an EMBL/GenBank/DDBJ whole genome shotgun (WGS) entry which is preliminary data.</text>
</comment>